<keyword evidence="5" id="KW-1185">Reference proteome</keyword>
<gene>
    <name evidence="4" type="ordered locus">PHZ_c0595</name>
</gene>
<dbReference type="InterPro" id="IPR029462">
    <property type="entry name" value="Rnk_N"/>
</dbReference>
<feature type="domain" description="Transcription elongation factor GreA/GreB C-terminal" evidence="2">
    <location>
        <begin position="140"/>
        <end position="212"/>
    </location>
</feature>
<dbReference type="AlphaFoldDB" id="B4RF21"/>
<dbReference type="GO" id="GO:0070063">
    <property type="term" value="F:RNA polymerase binding"/>
    <property type="evidence" value="ECO:0007669"/>
    <property type="project" value="InterPro"/>
</dbReference>
<evidence type="ECO:0000259" key="3">
    <source>
        <dbReference type="Pfam" id="PF14760"/>
    </source>
</evidence>
<evidence type="ECO:0000259" key="2">
    <source>
        <dbReference type="Pfam" id="PF01272"/>
    </source>
</evidence>
<dbReference type="GO" id="GO:0032784">
    <property type="term" value="P:regulation of DNA-templated transcription elongation"/>
    <property type="evidence" value="ECO:0007669"/>
    <property type="project" value="InterPro"/>
</dbReference>
<dbReference type="SUPFAM" id="SSF54534">
    <property type="entry name" value="FKBP-like"/>
    <property type="match status" value="1"/>
</dbReference>
<evidence type="ECO:0000313" key="4">
    <source>
        <dbReference type="EMBL" id="ACG77009.1"/>
    </source>
</evidence>
<dbReference type="GO" id="GO:0003677">
    <property type="term" value="F:DNA binding"/>
    <property type="evidence" value="ECO:0007669"/>
    <property type="project" value="InterPro"/>
</dbReference>
<dbReference type="PROSITE" id="PS00830">
    <property type="entry name" value="GREAB_2"/>
    <property type="match status" value="1"/>
</dbReference>
<dbReference type="Proteomes" id="UP000001868">
    <property type="component" value="Chromosome"/>
</dbReference>
<evidence type="ECO:0000313" key="5">
    <source>
        <dbReference type="Proteomes" id="UP000001868"/>
    </source>
</evidence>
<dbReference type="Pfam" id="PF14760">
    <property type="entry name" value="Rnk_N"/>
    <property type="match status" value="1"/>
</dbReference>
<dbReference type="EMBL" id="CP000747">
    <property type="protein sequence ID" value="ACG77009.1"/>
    <property type="molecule type" value="Genomic_DNA"/>
</dbReference>
<dbReference type="eggNOG" id="COG0782">
    <property type="taxonomic scope" value="Bacteria"/>
</dbReference>
<proteinExistence type="predicted"/>
<dbReference type="KEGG" id="pzu:PHZ_c0595"/>
<dbReference type="PANTHER" id="PTHR30437">
    <property type="entry name" value="TRANSCRIPTION ELONGATION FACTOR GREA"/>
    <property type="match status" value="1"/>
</dbReference>
<dbReference type="HOGENOM" id="CLU_1287881_0_0_5"/>
<keyword evidence="4" id="KW-0648">Protein biosynthesis</keyword>
<dbReference type="STRING" id="450851.PHZ_c0595"/>
<dbReference type="InterPro" id="IPR036953">
    <property type="entry name" value="GreA/GreB_C_sf"/>
</dbReference>
<organism evidence="4 5">
    <name type="scientific">Phenylobacterium zucineum (strain HLK1)</name>
    <dbReference type="NCBI Taxonomy" id="450851"/>
    <lineage>
        <taxon>Bacteria</taxon>
        <taxon>Pseudomonadati</taxon>
        <taxon>Pseudomonadota</taxon>
        <taxon>Alphaproteobacteria</taxon>
        <taxon>Caulobacterales</taxon>
        <taxon>Caulobacteraceae</taxon>
        <taxon>Phenylobacterium</taxon>
    </lineage>
</organism>
<feature type="region of interest" description="Disordered" evidence="1">
    <location>
        <begin position="1"/>
        <end position="94"/>
    </location>
</feature>
<sequence>MEVKTCQHHPQIPRPTGEGRRRGRKAPPRTSSPSPRARPHRVRLDQGRRRPTPHPHQGATSRLPAPPPPDNQIDPPMETKTMLADTKTRERARTPTVRVAEADYDRLLNLADHDGPGAELLARELDRAIVVREGEKSRPFVRLGSTVEYRDRLTEKVRTVELVPPDAADIDANRLSVLSPVGAALLGLSVGDTFSWTAPDGRPRVVTVEAVRRD</sequence>
<dbReference type="GO" id="GO:0003746">
    <property type="term" value="F:translation elongation factor activity"/>
    <property type="evidence" value="ECO:0007669"/>
    <property type="project" value="UniProtKB-KW"/>
</dbReference>
<dbReference type="InterPro" id="IPR023459">
    <property type="entry name" value="Tscrpt_elong_fac_GreA/B_fam"/>
</dbReference>
<feature type="domain" description="Regulator of nucleoside diphosphate kinase N-terminal" evidence="3">
    <location>
        <begin position="98"/>
        <end position="131"/>
    </location>
</feature>
<protein>
    <submittedName>
        <fullName evidence="4">Transcription elongation factor</fullName>
    </submittedName>
</protein>
<dbReference type="PANTHER" id="PTHR30437:SF5">
    <property type="entry name" value="REGULATOR OF NUCLEOSIDE DIPHOSPHATE KINASE"/>
    <property type="match status" value="1"/>
</dbReference>
<accession>B4RF21</accession>
<dbReference type="InterPro" id="IPR001437">
    <property type="entry name" value="Tscrpt_elong_fac_GreA/B_C"/>
</dbReference>
<evidence type="ECO:0000256" key="1">
    <source>
        <dbReference type="SAM" id="MobiDB-lite"/>
    </source>
</evidence>
<keyword evidence="4" id="KW-0251">Elongation factor</keyword>
<dbReference type="Gene3D" id="3.10.50.30">
    <property type="entry name" value="Transcription elongation factor, GreA/GreB, C-terminal domain"/>
    <property type="match status" value="1"/>
</dbReference>
<name>B4RF21_PHEZH</name>
<dbReference type="GO" id="GO:0006354">
    <property type="term" value="P:DNA-templated transcription elongation"/>
    <property type="evidence" value="ECO:0007669"/>
    <property type="project" value="TreeGrafter"/>
</dbReference>
<dbReference type="InterPro" id="IPR018151">
    <property type="entry name" value="TF_GreA/GreB_CS"/>
</dbReference>
<dbReference type="Pfam" id="PF01272">
    <property type="entry name" value="GreA_GreB"/>
    <property type="match status" value="1"/>
</dbReference>
<reference evidence="4 5" key="1">
    <citation type="journal article" date="2008" name="BMC Genomics">
        <title>Complete genome of Phenylobacterium zucineum - a novel facultative intracellular bacterium isolated from human erythroleukemia cell line K562.</title>
        <authorList>
            <person name="Luo Y."/>
            <person name="Xu X."/>
            <person name="Ding Z."/>
            <person name="Liu Z."/>
            <person name="Zhang B."/>
            <person name="Yan Z."/>
            <person name="Sun J."/>
            <person name="Hu S."/>
            <person name="Hu X."/>
        </authorList>
    </citation>
    <scope>NUCLEOTIDE SEQUENCE [LARGE SCALE GENOMIC DNA]</scope>
    <source>
        <strain evidence="4 5">HLK1</strain>
    </source>
</reference>